<feature type="region of interest" description="Disordered" evidence="4">
    <location>
        <begin position="248"/>
        <end position="309"/>
    </location>
</feature>
<dbReference type="GO" id="GO:0008757">
    <property type="term" value="F:S-adenosylmethionine-dependent methyltransferase activity"/>
    <property type="evidence" value="ECO:0007669"/>
    <property type="project" value="InterPro"/>
</dbReference>
<evidence type="ECO:0000256" key="4">
    <source>
        <dbReference type="SAM" id="MobiDB-lite"/>
    </source>
</evidence>
<dbReference type="CDD" id="cd02440">
    <property type="entry name" value="AdoMet_MTases"/>
    <property type="match status" value="1"/>
</dbReference>
<dbReference type="Gene3D" id="3.40.50.150">
    <property type="entry name" value="Vaccinia Virus protein VP39"/>
    <property type="match status" value="1"/>
</dbReference>
<dbReference type="EMBL" id="HBHJ01019931">
    <property type="protein sequence ID" value="CAD9695550.1"/>
    <property type="molecule type" value="Transcribed_RNA"/>
</dbReference>
<proteinExistence type="inferred from homology"/>
<evidence type="ECO:0000259" key="5">
    <source>
        <dbReference type="Pfam" id="PF08241"/>
    </source>
</evidence>
<dbReference type="InterPro" id="IPR029063">
    <property type="entry name" value="SAM-dependent_MTases_sf"/>
</dbReference>
<dbReference type="SUPFAM" id="SSF53335">
    <property type="entry name" value="S-adenosyl-L-methionine-dependent methyltransferases"/>
    <property type="match status" value="1"/>
</dbReference>
<evidence type="ECO:0000256" key="2">
    <source>
        <dbReference type="ARBA" id="ARBA00022603"/>
    </source>
</evidence>
<organism evidence="6">
    <name type="scientific">Rhizochromulina marina</name>
    <dbReference type="NCBI Taxonomy" id="1034831"/>
    <lineage>
        <taxon>Eukaryota</taxon>
        <taxon>Sar</taxon>
        <taxon>Stramenopiles</taxon>
        <taxon>Ochrophyta</taxon>
        <taxon>Dictyochophyceae</taxon>
        <taxon>Rhizochromulinales</taxon>
        <taxon>Rhizochromulina</taxon>
    </lineage>
</organism>
<reference evidence="6" key="1">
    <citation type="submission" date="2021-01" db="EMBL/GenBank/DDBJ databases">
        <authorList>
            <person name="Corre E."/>
            <person name="Pelletier E."/>
            <person name="Niang G."/>
            <person name="Scheremetjew M."/>
            <person name="Finn R."/>
            <person name="Kale V."/>
            <person name="Holt S."/>
            <person name="Cochrane G."/>
            <person name="Meng A."/>
            <person name="Brown T."/>
            <person name="Cohen L."/>
        </authorList>
    </citation>
    <scope>NUCLEOTIDE SEQUENCE</scope>
    <source>
        <strain evidence="6">CCMP1243</strain>
    </source>
</reference>
<dbReference type="InterPro" id="IPR051419">
    <property type="entry name" value="Lys/N-term_MeTrsfase_sf"/>
</dbReference>
<sequence>MGRGGYGTVDFWDDYYVTDRPEPYDWFFSCSYLGGVIGELVSPHQDILMVGCGNSPFSQELHDAGFPRLTNVDNCALVIEQQRQRYPDLHWEVEDVRHLSYPADTFDVIFDKGLLDNLFCYQAAEDQCDHAMREFDRVLRPGGRYVVISFHPFEEIRHVFTRNSGSHDWHLTEILLRNPRWPEIRTPCFSLVIAEKPSGAVGEDSAPISQGILSQVSPESGESICLTEEEAQGYRDEAERLRREASDRLKARQREQRQVQSPPAVRAASSANATPPQPPLGTMQDQLQRRRSTLRQVPPPSEPVVHSDGFALKSAFASVAGVGDDEDEE</sequence>
<name>A0A7S2SBX8_9STRA</name>
<evidence type="ECO:0000256" key="3">
    <source>
        <dbReference type="ARBA" id="ARBA00022679"/>
    </source>
</evidence>
<keyword evidence="2" id="KW-0489">Methyltransferase</keyword>
<protein>
    <recommendedName>
        <fullName evidence="5">Methyltransferase type 11 domain-containing protein</fullName>
    </recommendedName>
</protein>
<evidence type="ECO:0000256" key="1">
    <source>
        <dbReference type="ARBA" id="ARBA00008361"/>
    </source>
</evidence>
<accession>A0A7S2SBX8</accession>
<feature type="domain" description="Methyltransferase type 11" evidence="5">
    <location>
        <begin position="48"/>
        <end position="146"/>
    </location>
</feature>
<dbReference type="Pfam" id="PF08241">
    <property type="entry name" value="Methyltransf_11"/>
    <property type="match status" value="1"/>
</dbReference>
<dbReference type="InterPro" id="IPR013216">
    <property type="entry name" value="Methyltransf_11"/>
</dbReference>
<comment type="similarity">
    <text evidence="1">Belongs to the methyltransferase superfamily.</text>
</comment>
<dbReference type="PANTHER" id="PTHR12176">
    <property type="entry name" value="SAM-DEPENDENT METHYLTRANSFERASE SUPERFAMILY PROTEIN"/>
    <property type="match status" value="1"/>
</dbReference>
<gene>
    <name evidence="6" type="ORF">RMAR1173_LOCUS13198</name>
</gene>
<feature type="compositionally biased region" description="Basic and acidic residues" evidence="4">
    <location>
        <begin position="248"/>
        <end position="257"/>
    </location>
</feature>
<dbReference type="GO" id="GO:0032259">
    <property type="term" value="P:methylation"/>
    <property type="evidence" value="ECO:0007669"/>
    <property type="project" value="UniProtKB-KW"/>
</dbReference>
<evidence type="ECO:0000313" key="6">
    <source>
        <dbReference type="EMBL" id="CAD9695550.1"/>
    </source>
</evidence>
<dbReference type="AlphaFoldDB" id="A0A7S2SBX8"/>
<keyword evidence="3" id="KW-0808">Transferase</keyword>
<dbReference type="PANTHER" id="PTHR12176:SF79">
    <property type="entry name" value="METHYLTRANSFERASE TYPE 11 DOMAIN-CONTAINING PROTEIN"/>
    <property type="match status" value="1"/>
</dbReference>